<sequence>MFLLLSVCLLAEPSKCHEERINLSFGNPNPAICLRNSQATLAQWAGEHPDLTIRSWRCATKAKLQNDL</sequence>
<evidence type="ECO:0000313" key="2">
    <source>
        <dbReference type="Proteomes" id="UP000321750"/>
    </source>
</evidence>
<keyword evidence="2" id="KW-1185">Reference proteome</keyword>
<dbReference type="EMBL" id="BJZV01000002">
    <property type="protein sequence ID" value="GEP08652.1"/>
    <property type="molecule type" value="Genomic_DNA"/>
</dbReference>
<accession>A0A512JFE1</accession>
<reference evidence="1 2" key="1">
    <citation type="submission" date="2019-07" db="EMBL/GenBank/DDBJ databases">
        <title>Whole genome shotgun sequence of Methylobacterium gnaphalii NBRC 107716.</title>
        <authorList>
            <person name="Hosoyama A."/>
            <person name="Uohara A."/>
            <person name="Ohji S."/>
            <person name="Ichikawa N."/>
        </authorList>
    </citation>
    <scope>NUCLEOTIDE SEQUENCE [LARGE SCALE GENOMIC DNA]</scope>
    <source>
        <strain evidence="1 2">NBRC 107716</strain>
    </source>
</reference>
<protein>
    <submittedName>
        <fullName evidence="1">Uncharacterized protein</fullName>
    </submittedName>
</protein>
<proteinExistence type="predicted"/>
<gene>
    <name evidence="1" type="ORF">MGN01_04970</name>
</gene>
<comment type="caution">
    <text evidence="1">The sequence shown here is derived from an EMBL/GenBank/DDBJ whole genome shotgun (WGS) entry which is preliminary data.</text>
</comment>
<dbReference type="RefSeq" id="WP_147045000.1">
    <property type="nucleotide sequence ID" value="NZ_BJZV01000002.1"/>
</dbReference>
<name>A0A512JFE1_9HYPH</name>
<dbReference type="AlphaFoldDB" id="A0A512JFE1"/>
<dbReference type="Proteomes" id="UP000321750">
    <property type="component" value="Unassembled WGS sequence"/>
</dbReference>
<evidence type="ECO:0000313" key="1">
    <source>
        <dbReference type="EMBL" id="GEP08652.1"/>
    </source>
</evidence>
<dbReference type="OrthoDB" id="7363897at2"/>
<organism evidence="1 2">
    <name type="scientific">Methylobacterium gnaphalii</name>
    <dbReference type="NCBI Taxonomy" id="1010610"/>
    <lineage>
        <taxon>Bacteria</taxon>
        <taxon>Pseudomonadati</taxon>
        <taxon>Pseudomonadota</taxon>
        <taxon>Alphaproteobacteria</taxon>
        <taxon>Hyphomicrobiales</taxon>
        <taxon>Methylobacteriaceae</taxon>
        <taxon>Methylobacterium</taxon>
    </lineage>
</organism>